<evidence type="ECO:0000313" key="2">
    <source>
        <dbReference type="Proteomes" id="UP000807353"/>
    </source>
</evidence>
<comment type="caution">
    <text evidence="1">The sequence shown here is derived from an EMBL/GenBank/DDBJ whole genome shotgun (WGS) entry which is preliminary data.</text>
</comment>
<dbReference type="AlphaFoldDB" id="A0A9P5YBZ8"/>
<name>A0A9P5YBZ8_9AGAR</name>
<dbReference type="Proteomes" id="UP000807353">
    <property type="component" value="Unassembled WGS sequence"/>
</dbReference>
<evidence type="ECO:0008006" key="3">
    <source>
        <dbReference type="Google" id="ProtNLM"/>
    </source>
</evidence>
<accession>A0A9P5YBZ8</accession>
<proteinExistence type="predicted"/>
<evidence type="ECO:0000313" key="1">
    <source>
        <dbReference type="EMBL" id="KAF9465900.1"/>
    </source>
</evidence>
<organism evidence="1 2">
    <name type="scientific">Collybia nuda</name>
    <dbReference type="NCBI Taxonomy" id="64659"/>
    <lineage>
        <taxon>Eukaryota</taxon>
        <taxon>Fungi</taxon>
        <taxon>Dikarya</taxon>
        <taxon>Basidiomycota</taxon>
        <taxon>Agaricomycotina</taxon>
        <taxon>Agaricomycetes</taxon>
        <taxon>Agaricomycetidae</taxon>
        <taxon>Agaricales</taxon>
        <taxon>Tricholomatineae</taxon>
        <taxon>Clitocybaceae</taxon>
        <taxon>Collybia</taxon>
    </lineage>
</organism>
<dbReference type="EMBL" id="MU150244">
    <property type="protein sequence ID" value="KAF9465900.1"/>
    <property type="molecule type" value="Genomic_DNA"/>
</dbReference>
<dbReference type="OrthoDB" id="5210591at2759"/>
<gene>
    <name evidence="1" type="ORF">BDZ94DRAFT_1188423</name>
</gene>
<protein>
    <recommendedName>
        <fullName evidence="3">Aminoglycoside phosphotransferase domain-containing protein</fullName>
    </recommendedName>
</protein>
<keyword evidence="2" id="KW-1185">Reference proteome</keyword>
<sequence>MATEQLLGEVTSITVEQVQRIVNKDFSDAQATVVKLTELRNHGFSHTLDSKTYVVDLQTPGTEYPQICCCFITISRPTNGTRTYHDNSLPLAAELLTRIRTQTDIPILESTLDTSLELVPYHYLLSPLSPFSAADIVSLPDARRSGALSTNDTILIDLLLGKFMGQLHSGVQNDWFGRPEPGGAEPPVSSYSWQETFTGLLEDLLAQVEGRGLALPYTDVRGHLSRAIGSFLFDDVEVPALVWFTGSEHDIYLVDPSVEAAKRAPGGIAAILPNIAHALWGDPLLECFMMGAEGEGPTDAFLEGYIGGGGGQLTVFPRQKTKRLWYTFFLGLLVLNKYGVASVEGEEPFVEQKRFWAKEALGKCVEALKDAPCY</sequence>
<reference evidence="1" key="1">
    <citation type="submission" date="2020-11" db="EMBL/GenBank/DDBJ databases">
        <authorList>
            <consortium name="DOE Joint Genome Institute"/>
            <person name="Ahrendt S."/>
            <person name="Riley R."/>
            <person name="Andreopoulos W."/>
            <person name="Labutti K."/>
            <person name="Pangilinan J."/>
            <person name="Ruiz-Duenas F.J."/>
            <person name="Barrasa J.M."/>
            <person name="Sanchez-Garcia M."/>
            <person name="Camarero S."/>
            <person name="Miyauchi S."/>
            <person name="Serrano A."/>
            <person name="Linde D."/>
            <person name="Babiker R."/>
            <person name="Drula E."/>
            <person name="Ayuso-Fernandez I."/>
            <person name="Pacheco R."/>
            <person name="Padilla G."/>
            <person name="Ferreira P."/>
            <person name="Barriuso J."/>
            <person name="Kellner H."/>
            <person name="Castanera R."/>
            <person name="Alfaro M."/>
            <person name="Ramirez L."/>
            <person name="Pisabarro A.G."/>
            <person name="Kuo A."/>
            <person name="Tritt A."/>
            <person name="Lipzen A."/>
            <person name="He G."/>
            <person name="Yan M."/>
            <person name="Ng V."/>
            <person name="Cullen D."/>
            <person name="Martin F."/>
            <person name="Rosso M.-N."/>
            <person name="Henrissat B."/>
            <person name="Hibbett D."/>
            <person name="Martinez A.T."/>
            <person name="Grigoriev I.V."/>
        </authorList>
    </citation>
    <scope>NUCLEOTIDE SEQUENCE</scope>
    <source>
        <strain evidence="1">CBS 247.69</strain>
    </source>
</reference>